<feature type="transmembrane region" description="Helical" evidence="5">
    <location>
        <begin position="41"/>
        <end position="59"/>
    </location>
</feature>
<dbReference type="RefSeq" id="WP_209361735.1">
    <property type="nucleotide sequence ID" value="NZ_JAGISH010000008.1"/>
</dbReference>
<comment type="caution">
    <text evidence="6">The sequence shown here is derived from an EMBL/GenBank/DDBJ whole genome shotgun (WGS) entry which is preliminary data.</text>
</comment>
<dbReference type="EMBL" id="JAGISH010000008">
    <property type="protein sequence ID" value="MBP0483794.1"/>
    <property type="molecule type" value="Genomic_DNA"/>
</dbReference>
<evidence type="ECO:0000256" key="5">
    <source>
        <dbReference type="SAM" id="Phobius"/>
    </source>
</evidence>
<evidence type="ECO:0000256" key="3">
    <source>
        <dbReference type="ARBA" id="ARBA00022989"/>
    </source>
</evidence>
<dbReference type="AlphaFoldDB" id="A0A940MVS7"/>
<evidence type="ECO:0008006" key="8">
    <source>
        <dbReference type="Google" id="ProtNLM"/>
    </source>
</evidence>
<evidence type="ECO:0000256" key="4">
    <source>
        <dbReference type="ARBA" id="ARBA00023136"/>
    </source>
</evidence>
<gene>
    <name evidence="6" type="ORF">J5474_15020</name>
</gene>
<comment type="subcellular location">
    <subcellularLocation>
        <location evidence="1">Membrane</location>
        <topology evidence="1">Multi-pass membrane protein</topology>
    </subcellularLocation>
</comment>
<reference evidence="6" key="1">
    <citation type="submission" date="2021-03" db="EMBL/GenBank/DDBJ databases">
        <title>Sagittula salina sp. nov. strain M10.9X isolated from the marine waste.</title>
        <authorList>
            <person name="Satari L."/>
            <person name="Molina-Menor E."/>
            <person name="Vidal-Verdu A."/>
            <person name="Pascual J."/>
            <person name="Pereto J."/>
            <person name="Porcar M."/>
        </authorList>
    </citation>
    <scope>NUCLEOTIDE SEQUENCE</scope>
    <source>
        <strain evidence="6">M10.9X</strain>
    </source>
</reference>
<dbReference type="GO" id="GO:0016020">
    <property type="term" value="C:membrane"/>
    <property type="evidence" value="ECO:0007669"/>
    <property type="project" value="UniProtKB-SubCell"/>
</dbReference>
<dbReference type="GO" id="GO:0004671">
    <property type="term" value="F:protein C-terminal S-isoprenylcysteine carboxyl O-methyltransferase activity"/>
    <property type="evidence" value="ECO:0007669"/>
    <property type="project" value="InterPro"/>
</dbReference>
<dbReference type="Pfam" id="PF04140">
    <property type="entry name" value="ICMT"/>
    <property type="match status" value="1"/>
</dbReference>
<sequence>MTGAILFLMVVIAQRLGELWLARRNTARLLERGAVEHGAGHYPVMVALHSAWVVALVWFGWDRPLVLGWLVLWLVLQGLRAWILLSLGARWTTRVIVLDEPLVVRGPYRLIPHPNYALVVAEIFVTPMVLGLWPVALVFSILNAAMLWWRIRVENAALADLRE</sequence>
<evidence type="ECO:0000256" key="2">
    <source>
        <dbReference type="ARBA" id="ARBA00022692"/>
    </source>
</evidence>
<keyword evidence="7" id="KW-1185">Reference proteome</keyword>
<evidence type="ECO:0000313" key="7">
    <source>
        <dbReference type="Proteomes" id="UP000675940"/>
    </source>
</evidence>
<organism evidence="6 7">
    <name type="scientific">Sagittula salina</name>
    <dbReference type="NCBI Taxonomy" id="2820268"/>
    <lineage>
        <taxon>Bacteria</taxon>
        <taxon>Pseudomonadati</taxon>
        <taxon>Pseudomonadota</taxon>
        <taxon>Alphaproteobacteria</taxon>
        <taxon>Rhodobacterales</taxon>
        <taxon>Roseobacteraceae</taxon>
        <taxon>Sagittula</taxon>
    </lineage>
</organism>
<keyword evidence="3 5" id="KW-1133">Transmembrane helix</keyword>
<evidence type="ECO:0000313" key="6">
    <source>
        <dbReference type="EMBL" id="MBP0483794.1"/>
    </source>
</evidence>
<name>A0A940MVS7_9RHOB</name>
<keyword evidence="2 5" id="KW-0812">Transmembrane</keyword>
<dbReference type="Gene3D" id="1.20.120.1630">
    <property type="match status" value="1"/>
</dbReference>
<dbReference type="InterPro" id="IPR007269">
    <property type="entry name" value="ICMT_MeTrfase"/>
</dbReference>
<feature type="transmembrane region" description="Helical" evidence="5">
    <location>
        <begin position="116"/>
        <end position="142"/>
    </location>
</feature>
<evidence type="ECO:0000256" key="1">
    <source>
        <dbReference type="ARBA" id="ARBA00004141"/>
    </source>
</evidence>
<dbReference type="Proteomes" id="UP000675940">
    <property type="component" value="Unassembled WGS sequence"/>
</dbReference>
<proteinExistence type="predicted"/>
<protein>
    <recommendedName>
        <fullName evidence="8">Methyltransferase</fullName>
    </recommendedName>
</protein>
<accession>A0A940MVS7</accession>
<feature type="transmembrane region" description="Helical" evidence="5">
    <location>
        <begin position="66"/>
        <end position="85"/>
    </location>
</feature>
<keyword evidence="4 5" id="KW-0472">Membrane</keyword>